<comment type="caution">
    <text evidence="1">The sequence shown here is derived from an EMBL/GenBank/DDBJ whole genome shotgun (WGS) entry which is preliminary data.</text>
</comment>
<dbReference type="EMBL" id="ADBJ01000003">
    <property type="protein sequence ID" value="EFA86151.1"/>
    <property type="molecule type" value="Genomic_DNA"/>
</dbReference>
<dbReference type="InParanoid" id="D3AX82"/>
<evidence type="ECO:0000313" key="2">
    <source>
        <dbReference type="Proteomes" id="UP000001396"/>
    </source>
</evidence>
<proteinExistence type="predicted"/>
<name>D3AX82_HETP5</name>
<sequence>MSHKGTNIPGFAVFSPPPPNSPNAVRQGQVFGDPYKSITNGIIKVTRAANLETNITYLGIDEPDTILIPSYQGFYNTAVWQTYFYSLRADSFSGTTTYTYTKSPFGAIGSIVTDNLTIQTF</sequence>
<dbReference type="GeneID" id="31356244"/>
<gene>
    <name evidence="1" type="ORF">PPL_00713</name>
</gene>
<evidence type="ECO:0000313" key="1">
    <source>
        <dbReference type="EMBL" id="EFA86151.1"/>
    </source>
</evidence>
<protein>
    <submittedName>
        <fullName evidence="1">Uncharacterized protein</fullName>
    </submittedName>
</protein>
<dbReference type="Proteomes" id="UP000001396">
    <property type="component" value="Unassembled WGS sequence"/>
</dbReference>
<reference evidence="1 2" key="1">
    <citation type="journal article" date="2011" name="Genome Res.">
        <title>Phylogeny-wide analysis of social amoeba genomes highlights ancient origins for complex intercellular communication.</title>
        <authorList>
            <person name="Heidel A.J."/>
            <person name="Lawal H.M."/>
            <person name="Felder M."/>
            <person name="Schilde C."/>
            <person name="Helps N.R."/>
            <person name="Tunggal B."/>
            <person name="Rivero F."/>
            <person name="John U."/>
            <person name="Schleicher M."/>
            <person name="Eichinger L."/>
            <person name="Platzer M."/>
            <person name="Noegel A.A."/>
            <person name="Schaap P."/>
            <person name="Gloeckner G."/>
        </authorList>
    </citation>
    <scope>NUCLEOTIDE SEQUENCE [LARGE SCALE GENOMIC DNA]</scope>
    <source>
        <strain evidence="2">ATCC 26659 / Pp 5 / PN500</strain>
    </source>
</reference>
<keyword evidence="2" id="KW-1185">Reference proteome</keyword>
<organism evidence="1 2">
    <name type="scientific">Heterostelium pallidum (strain ATCC 26659 / Pp 5 / PN500)</name>
    <name type="common">Cellular slime mold</name>
    <name type="synonym">Polysphondylium pallidum</name>
    <dbReference type="NCBI Taxonomy" id="670386"/>
    <lineage>
        <taxon>Eukaryota</taxon>
        <taxon>Amoebozoa</taxon>
        <taxon>Evosea</taxon>
        <taxon>Eumycetozoa</taxon>
        <taxon>Dictyostelia</taxon>
        <taxon>Acytosteliales</taxon>
        <taxon>Acytosteliaceae</taxon>
        <taxon>Heterostelium</taxon>
    </lineage>
</organism>
<dbReference type="RefSeq" id="XP_020438256.1">
    <property type="nucleotide sequence ID" value="XM_020571733.1"/>
</dbReference>
<dbReference type="AlphaFoldDB" id="D3AX82"/>
<accession>D3AX82</accession>